<dbReference type="Proteomes" id="UP000324800">
    <property type="component" value="Unassembled WGS sequence"/>
</dbReference>
<dbReference type="EMBL" id="SNRW01040134">
    <property type="protein sequence ID" value="KAA6346344.1"/>
    <property type="molecule type" value="Genomic_DNA"/>
</dbReference>
<sequence>MKVKENSTNQIKQTEKKMKMKKKKKNKEIGIVVVVIIVIKIMIITVHCQSLTYCCSIEQLFLFMSSMEEK</sequence>
<gene>
    <name evidence="3" type="ORF">EZS28_052098</name>
</gene>
<feature type="transmembrane region" description="Helical" evidence="2">
    <location>
        <begin position="29"/>
        <end position="47"/>
    </location>
</feature>
<evidence type="ECO:0000313" key="4">
    <source>
        <dbReference type="Proteomes" id="UP000324800"/>
    </source>
</evidence>
<dbReference type="AlphaFoldDB" id="A0A5J4SJB3"/>
<evidence type="ECO:0000256" key="1">
    <source>
        <dbReference type="SAM" id="MobiDB-lite"/>
    </source>
</evidence>
<name>A0A5J4SJB3_9EUKA</name>
<feature type="region of interest" description="Disordered" evidence="1">
    <location>
        <begin position="1"/>
        <end position="21"/>
    </location>
</feature>
<comment type="caution">
    <text evidence="3">The sequence shown here is derived from an EMBL/GenBank/DDBJ whole genome shotgun (WGS) entry which is preliminary data.</text>
</comment>
<evidence type="ECO:0000256" key="2">
    <source>
        <dbReference type="SAM" id="Phobius"/>
    </source>
</evidence>
<protein>
    <submittedName>
        <fullName evidence="3">Uncharacterized protein</fullName>
    </submittedName>
</protein>
<keyword evidence="2" id="KW-0472">Membrane</keyword>
<keyword evidence="2" id="KW-0812">Transmembrane</keyword>
<evidence type="ECO:0000313" key="3">
    <source>
        <dbReference type="EMBL" id="KAA6346344.1"/>
    </source>
</evidence>
<accession>A0A5J4SJB3</accession>
<organism evidence="3 4">
    <name type="scientific">Streblomastix strix</name>
    <dbReference type="NCBI Taxonomy" id="222440"/>
    <lineage>
        <taxon>Eukaryota</taxon>
        <taxon>Metamonada</taxon>
        <taxon>Preaxostyla</taxon>
        <taxon>Oxymonadida</taxon>
        <taxon>Streblomastigidae</taxon>
        <taxon>Streblomastix</taxon>
    </lineage>
</organism>
<proteinExistence type="predicted"/>
<keyword evidence="2" id="KW-1133">Transmembrane helix</keyword>
<reference evidence="3 4" key="1">
    <citation type="submission" date="2019-03" db="EMBL/GenBank/DDBJ databases">
        <title>Single cell metagenomics reveals metabolic interactions within the superorganism composed of flagellate Streblomastix strix and complex community of Bacteroidetes bacteria on its surface.</title>
        <authorList>
            <person name="Treitli S.C."/>
            <person name="Kolisko M."/>
            <person name="Husnik F."/>
            <person name="Keeling P."/>
            <person name="Hampl V."/>
        </authorList>
    </citation>
    <scope>NUCLEOTIDE SEQUENCE [LARGE SCALE GENOMIC DNA]</scope>
    <source>
        <strain evidence="3">ST1C</strain>
    </source>
</reference>